<proteinExistence type="predicted"/>
<dbReference type="InterPro" id="IPR015797">
    <property type="entry name" value="NUDIX_hydrolase-like_dom_sf"/>
</dbReference>
<keyword evidence="2" id="KW-1185">Reference proteome</keyword>
<evidence type="ECO:0008006" key="3">
    <source>
        <dbReference type="Google" id="ProtNLM"/>
    </source>
</evidence>
<protein>
    <recommendedName>
        <fullName evidence="3">NUDIX domain-containing protein</fullName>
    </recommendedName>
</protein>
<gene>
    <name evidence="1" type="ORF">GCM10008986_24260</name>
</gene>
<dbReference type="Proteomes" id="UP001500880">
    <property type="component" value="Unassembled WGS sequence"/>
</dbReference>
<accession>A0ABP3LBU4</accession>
<evidence type="ECO:0000313" key="2">
    <source>
        <dbReference type="Proteomes" id="UP001500880"/>
    </source>
</evidence>
<dbReference type="RefSeq" id="WP_343841426.1">
    <property type="nucleotide sequence ID" value="NZ_BAAADO010000004.1"/>
</dbReference>
<dbReference type="EMBL" id="BAAADO010000004">
    <property type="protein sequence ID" value="GAA0496482.1"/>
    <property type="molecule type" value="Genomic_DNA"/>
</dbReference>
<reference evidence="2" key="1">
    <citation type="journal article" date="2019" name="Int. J. Syst. Evol. Microbiol.">
        <title>The Global Catalogue of Microorganisms (GCM) 10K type strain sequencing project: providing services to taxonomists for standard genome sequencing and annotation.</title>
        <authorList>
            <consortium name="The Broad Institute Genomics Platform"/>
            <consortium name="The Broad Institute Genome Sequencing Center for Infectious Disease"/>
            <person name="Wu L."/>
            <person name="Ma J."/>
        </authorList>
    </citation>
    <scope>NUCLEOTIDE SEQUENCE [LARGE SCALE GENOMIC DNA]</scope>
    <source>
        <strain evidence="2">JCM 12389</strain>
    </source>
</reference>
<organism evidence="1 2">
    <name type="scientific">Salinibacillus aidingensis</name>
    <dbReference type="NCBI Taxonomy" id="237684"/>
    <lineage>
        <taxon>Bacteria</taxon>
        <taxon>Bacillati</taxon>
        <taxon>Bacillota</taxon>
        <taxon>Bacilli</taxon>
        <taxon>Bacillales</taxon>
        <taxon>Bacillaceae</taxon>
        <taxon>Salinibacillus</taxon>
    </lineage>
</organism>
<dbReference type="SUPFAM" id="SSF55811">
    <property type="entry name" value="Nudix"/>
    <property type="match status" value="1"/>
</dbReference>
<comment type="caution">
    <text evidence="1">The sequence shown here is derived from an EMBL/GenBank/DDBJ whole genome shotgun (WGS) entry which is preliminary data.</text>
</comment>
<sequence>MKEETGYDVRIIKNLFVKETVIKGINVKTYYFKVEKIGESEGINDPDKTIIEAAWKSLSEIDNMIHIYPEDLKTIQKSSDEYREKI</sequence>
<dbReference type="Gene3D" id="3.90.79.10">
    <property type="entry name" value="Nucleoside Triphosphate Pyrophosphohydrolase"/>
    <property type="match status" value="1"/>
</dbReference>
<evidence type="ECO:0000313" key="1">
    <source>
        <dbReference type="EMBL" id="GAA0496482.1"/>
    </source>
</evidence>
<name>A0ABP3LBU4_9BACI</name>